<dbReference type="PROSITE" id="PS51063">
    <property type="entry name" value="HTH_CRP_2"/>
    <property type="match status" value="1"/>
</dbReference>
<dbReference type="CDD" id="cd00038">
    <property type="entry name" value="CAP_ED"/>
    <property type="match status" value="1"/>
</dbReference>
<reference evidence="7 8" key="1">
    <citation type="submission" date="2020-04" db="EMBL/GenBank/DDBJ databases">
        <title>Genome-Wide Identification of 5-Methylcytosine Sites in Bacterial Genomes By High-Throughput Sequencing of MspJI Restriction Fragments.</title>
        <authorList>
            <person name="Wu V."/>
        </authorList>
    </citation>
    <scope>NUCLEOTIDE SEQUENCE [LARGE SCALE GENOMIC DNA]</scope>
    <source>
        <strain evidence="7 8">S2</strain>
    </source>
</reference>
<dbReference type="GO" id="GO:0005829">
    <property type="term" value="C:cytosol"/>
    <property type="evidence" value="ECO:0007669"/>
    <property type="project" value="TreeGrafter"/>
</dbReference>
<evidence type="ECO:0000313" key="8">
    <source>
        <dbReference type="Proteomes" id="UP000501868"/>
    </source>
</evidence>
<dbReference type="AlphaFoldDB" id="A0A6H1NZR2"/>
<dbReference type="Gene3D" id="1.10.10.10">
    <property type="entry name" value="Winged helix-like DNA-binding domain superfamily/Winged helix DNA-binding domain"/>
    <property type="match status" value="1"/>
</dbReference>
<evidence type="ECO:0000256" key="4">
    <source>
        <dbReference type="ARBA" id="ARBA00023163"/>
    </source>
</evidence>
<protein>
    <submittedName>
        <fullName evidence="7">Crp/Fnr family transcriptional regulator</fullName>
    </submittedName>
</protein>
<feature type="domain" description="HTH crp-type" evidence="6">
    <location>
        <begin position="154"/>
        <end position="225"/>
    </location>
</feature>
<dbReference type="PANTHER" id="PTHR24567">
    <property type="entry name" value="CRP FAMILY TRANSCRIPTIONAL REGULATORY PROTEIN"/>
    <property type="match status" value="1"/>
</dbReference>
<dbReference type="Gene3D" id="2.60.120.10">
    <property type="entry name" value="Jelly Rolls"/>
    <property type="match status" value="1"/>
</dbReference>
<evidence type="ECO:0000256" key="3">
    <source>
        <dbReference type="ARBA" id="ARBA00023159"/>
    </source>
</evidence>
<keyword evidence="4" id="KW-0804">Transcription</keyword>
<reference evidence="7 8" key="2">
    <citation type="submission" date="2020-04" db="EMBL/GenBank/DDBJ databases">
        <authorList>
            <person name="Fomenkov A."/>
            <person name="Anton B.P."/>
            <person name="Roberts R.J."/>
        </authorList>
    </citation>
    <scope>NUCLEOTIDE SEQUENCE [LARGE SCALE GENOMIC DNA]</scope>
    <source>
        <strain evidence="7 8">S2</strain>
    </source>
</reference>
<dbReference type="Proteomes" id="UP000501868">
    <property type="component" value="Chromosome"/>
</dbReference>
<dbReference type="EMBL" id="CP051128">
    <property type="protein sequence ID" value="QIZ06789.1"/>
    <property type="molecule type" value="Genomic_DNA"/>
</dbReference>
<dbReference type="GO" id="GO:0003677">
    <property type="term" value="F:DNA binding"/>
    <property type="evidence" value="ECO:0007669"/>
    <property type="project" value="UniProtKB-KW"/>
</dbReference>
<gene>
    <name evidence="7" type="ORF">HFZ78_08760</name>
</gene>
<dbReference type="PRINTS" id="PR00034">
    <property type="entry name" value="HTHCRP"/>
</dbReference>
<organism evidence="7 8">
    <name type="scientific">Priestia megaterium</name>
    <name type="common">Bacillus megaterium</name>
    <dbReference type="NCBI Taxonomy" id="1404"/>
    <lineage>
        <taxon>Bacteria</taxon>
        <taxon>Bacillati</taxon>
        <taxon>Bacillota</taxon>
        <taxon>Bacilli</taxon>
        <taxon>Bacillales</taxon>
        <taxon>Bacillaceae</taxon>
        <taxon>Priestia</taxon>
    </lineage>
</organism>
<evidence type="ECO:0000259" key="5">
    <source>
        <dbReference type="PROSITE" id="PS50042"/>
    </source>
</evidence>
<name>A0A6H1NZR2_PRIMG</name>
<keyword evidence="3" id="KW-0010">Activator</keyword>
<dbReference type="SUPFAM" id="SSF46785">
    <property type="entry name" value="Winged helix' DNA-binding domain"/>
    <property type="match status" value="1"/>
</dbReference>
<dbReference type="PANTHER" id="PTHR24567:SF28">
    <property type="entry name" value="LISTERIOLYSIN REGULATORY PROTEIN"/>
    <property type="match status" value="1"/>
</dbReference>
<dbReference type="Pfam" id="PF13545">
    <property type="entry name" value="HTH_Crp_2"/>
    <property type="match status" value="1"/>
</dbReference>
<dbReference type="InterPro" id="IPR018490">
    <property type="entry name" value="cNMP-bd_dom_sf"/>
</dbReference>
<dbReference type="SMART" id="SM00100">
    <property type="entry name" value="cNMP"/>
    <property type="match status" value="1"/>
</dbReference>
<dbReference type="InterPro" id="IPR014710">
    <property type="entry name" value="RmlC-like_jellyroll"/>
</dbReference>
<dbReference type="InterPro" id="IPR050397">
    <property type="entry name" value="Env_Response_Regulators"/>
</dbReference>
<dbReference type="PROSITE" id="PS50042">
    <property type="entry name" value="CNMP_BINDING_3"/>
    <property type="match status" value="1"/>
</dbReference>
<dbReference type="InterPro" id="IPR036388">
    <property type="entry name" value="WH-like_DNA-bd_sf"/>
</dbReference>
<proteinExistence type="predicted"/>
<evidence type="ECO:0000256" key="2">
    <source>
        <dbReference type="ARBA" id="ARBA00023125"/>
    </source>
</evidence>
<feature type="domain" description="Cyclic nucleotide-binding" evidence="5">
    <location>
        <begin position="19"/>
        <end position="129"/>
    </location>
</feature>
<dbReference type="SMART" id="SM00419">
    <property type="entry name" value="HTH_CRP"/>
    <property type="match status" value="1"/>
</dbReference>
<evidence type="ECO:0000256" key="1">
    <source>
        <dbReference type="ARBA" id="ARBA00023015"/>
    </source>
</evidence>
<keyword evidence="2" id="KW-0238">DNA-binding</keyword>
<dbReference type="InterPro" id="IPR000595">
    <property type="entry name" value="cNMP-bd_dom"/>
</dbReference>
<evidence type="ECO:0000313" key="7">
    <source>
        <dbReference type="EMBL" id="QIZ06789.1"/>
    </source>
</evidence>
<dbReference type="GO" id="GO:0003700">
    <property type="term" value="F:DNA-binding transcription factor activity"/>
    <property type="evidence" value="ECO:0007669"/>
    <property type="project" value="TreeGrafter"/>
</dbReference>
<keyword evidence="1" id="KW-0805">Transcription regulation</keyword>
<evidence type="ECO:0000259" key="6">
    <source>
        <dbReference type="PROSITE" id="PS51063"/>
    </source>
</evidence>
<dbReference type="InterPro" id="IPR036390">
    <property type="entry name" value="WH_DNA-bd_sf"/>
</dbReference>
<dbReference type="CDD" id="cd00092">
    <property type="entry name" value="HTH_CRP"/>
    <property type="match status" value="1"/>
</dbReference>
<dbReference type="SUPFAM" id="SSF51206">
    <property type="entry name" value="cAMP-binding domain-like"/>
    <property type="match status" value="1"/>
</dbReference>
<dbReference type="Pfam" id="PF00027">
    <property type="entry name" value="cNMP_binding"/>
    <property type="match status" value="1"/>
</dbReference>
<accession>A0A6H1NZR2</accession>
<dbReference type="InterPro" id="IPR012318">
    <property type="entry name" value="HTH_CRP"/>
</dbReference>
<sequence>MCCNHCCSQESSCITSVPVFKGMKEADRQQLQKVTRSRSFVKGEFIFREGEHSETLFVVNEGLIKLTKMSPEGKEQIVRLLFPGDFFGLFSILKNEKHYMNAEAVGSSTVICYIEKKDFLKTMENNAELSYQFLLAVNDRLFEADESVGFLSLLEVEQRLARALILFHDKMIAKNGIFSLPITKKDLASYIGTTPESVSRKLLSFMSQKLISMNGRRQIQILELHRLKQIAGIS</sequence>